<reference evidence="1" key="1">
    <citation type="submission" date="2021-06" db="EMBL/GenBank/DDBJ databases">
        <authorList>
            <person name="Kallberg Y."/>
            <person name="Tangrot J."/>
            <person name="Rosling A."/>
        </authorList>
    </citation>
    <scope>NUCLEOTIDE SEQUENCE</scope>
    <source>
        <strain evidence="1">MA461A</strain>
    </source>
</reference>
<dbReference type="Proteomes" id="UP000789920">
    <property type="component" value="Unassembled WGS sequence"/>
</dbReference>
<comment type="caution">
    <text evidence="1">The sequence shown here is derived from an EMBL/GenBank/DDBJ whole genome shotgun (WGS) entry which is preliminary data.</text>
</comment>
<keyword evidence="2" id="KW-1185">Reference proteome</keyword>
<dbReference type="EMBL" id="CAJVQC010106530">
    <property type="protein sequence ID" value="CAG8833450.1"/>
    <property type="molecule type" value="Genomic_DNA"/>
</dbReference>
<sequence length="153" mass="17887">GRIRPDYILESRRFRVYLCKTGFLNSQDDNYTFKSLGRERLLSKHLKDFSNLACERRIMLINKTFRSSKSNFSPQSIPITAQEEAAAIDEKNMTKKELLAIINSLLNSVNISDRPNYRGLRQKTNSELIKILQSIRDLYNDQNELENEIELEN</sequence>
<organism evidence="1 2">
    <name type="scientific">Racocetra persica</name>
    <dbReference type="NCBI Taxonomy" id="160502"/>
    <lineage>
        <taxon>Eukaryota</taxon>
        <taxon>Fungi</taxon>
        <taxon>Fungi incertae sedis</taxon>
        <taxon>Mucoromycota</taxon>
        <taxon>Glomeromycotina</taxon>
        <taxon>Glomeromycetes</taxon>
        <taxon>Diversisporales</taxon>
        <taxon>Gigasporaceae</taxon>
        <taxon>Racocetra</taxon>
    </lineage>
</organism>
<name>A0ACA9SC32_9GLOM</name>
<evidence type="ECO:0000313" key="1">
    <source>
        <dbReference type="EMBL" id="CAG8833450.1"/>
    </source>
</evidence>
<evidence type="ECO:0000313" key="2">
    <source>
        <dbReference type="Proteomes" id="UP000789920"/>
    </source>
</evidence>
<gene>
    <name evidence="1" type="ORF">RPERSI_LOCUS28830</name>
</gene>
<accession>A0ACA9SC32</accession>
<proteinExistence type="predicted"/>
<protein>
    <submittedName>
        <fullName evidence="1">28421_t:CDS:1</fullName>
    </submittedName>
</protein>
<feature type="non-terminal residue" evidence="1">
    <location>
        <position position="1"/>
    </location>
</feature>